<dbReference type="Gene3D" id="2.40.440.10">
    <property type="entry name" value="L,D-transpeptidase catalytic domain-like"/>
    <property type="match status" value="1"/>
</dbReference>
<dbReference type="PANTHER" id="PTHR30582:SF2">
    <property type="entry name" value="L,D-TRANSPEPTIDASE YCIB-RELATED"/>
    <property type="match status" value="1"/>
</dbReference>
<evidence type="ECO:0000256" key="2">
    <source>
        <dbReference type="ARBA" id="ARBA00022679"/>
    </source>
</evidence>
<evidence type="ECO:0000256" key="1">
    <source>
        <dbReference type="ARBA" id="ARBA00004752"/>
    </source>
</evidence>
<reference evidence="10 11" key="1">
    <citation type="submission" date="2024-09" db="EMBL/GenBank/DDBJ databases">
        <authorList>
            <person name="Lee S.D."/>
        </authorList>
    </citation>
    <scope>NUCLEOTIDE SEQUENCE [LARGE SCALE GENOMIC DNA]</scope>
    <source>
        <strain evidence="10 11">N8-3</strain>
    </source>
</reference>
<keyword evidence="4 7" id="KW-0573">Peptidoglycan synthesis</keyword>
<organism evidence="10 11">
    <name type="scientific">Streptacidiphilus cavernicola</name>
    <dbReference type="NCBI Taxonomy" id="3342716"/>
    <lineage>
        <taxon>Bacteria</taxon>
        <taxon>Bacillati</taxon>
        <taxon>Actinomycetota</taxon>
        <taxon>Actinomycetes</taxon>
        <taxon>Kitasatosporales</taxon>
        <taxon>Streptomycetaceae</taxon>
        <taxon>Streptacidiphilus</taxon>
    </lineage>
</organism>
<gene>
    <name evidence="10" type="ORF">ACEZDE_03150</name>
</gene>
<evidence type="ECO:0000256" key="7">
    <source>
        <dbReference type="PROSITE-ProRule" id="PRU01373"/>
    </source>
</evidence>
<evidence type="ECO:0000256" key="3">
    <source>
        <dbReference type="ARBA" id="ARBA00022960"/>
    </source>
</evidence>
<keyword evidence="3 7" id="KW-0133">Cell shape</keyword>
<evidence type="ECO:0000313" key="10">
    <source>
        <dbReference type="EMBL" id="MFC1415642.1"/>
    </source>
</evidence>
<evidence type="ECO:0000256" key="6">
    <source>
        <dbReference type="ARBA" id="ARBA00023316"/>
    </source>
</evidence>
<feature type="domain" description="L,D-TPase catalytic" evidence="9">
    <location>
        <begin position="170"/>
        <end position="296"/>
    </location>
</feature>
<dbReference type="InterPro" id="IPR005490">
    <property type="entry name" value="LD_TPept_cat_dom"/>
</dbReference>
<dbReference type="SUPFAM" id="SSF141523">
    <property type="entry name" value="L,D-transpeptidase catalytic domain-like"/>
    <property type="match status" value="1"/>
</dbReference>
<keyword evidence="11" id="KW-1185">Reference proteome</keyword>
<evidence type="ECO:0000259" key="9">
    <source>
        <dbReference type="PROSITE" id="PS52029"/>
    </source>
</evidence>
<dbReference type="CDD" id="cd16913">
    <property type="entry name" value="YkuD_like"/>
    <property type="match status" value="1"/>
</dbReference>
<dbReference type="CDD" id="cd13432">
    <property type="entry name" value="LDT_IgD_like_2"/>
    <property type="match status" value="1"/>
</dbReference>
<sequence>MGLIRNGVIALGLAGMVLAGVSGCKSGGSSGSAAGSPSGTAASSGAGASTSASSSPSPTRPSGPPLQLDSITPATGSTVGVAMPISIVFTNPVATSARAAVEQHLKVSASAPVLGAWHWFSSRRVDWRPQKFWSPNTKVTVDAALTDVGDGNGRYGTHDYTHSFTVGSDLETKIDVPSHSMKVYSDGVLKHSYPIDAGNPKFPTWDGTMAVLDKAASVHMTSCSVHITCDRANPNFYDLTLPWDVHLTFSGTYVHYSTGDPVPGHGYGSHGCVHLSLANAKAYYGMVKQGDPVTITGSPRGNAAGDNGYAAFNLSWTQWLAASATGAQTTTAQA</sequence>
<dbReference type="EMBL" id="JBHFAB010000002">
    <property type="protein sequence ID" value="MFC1415642.1"/>
    <property type="molecule type" value="Genomic_DNA"/>
</dbReference>
<accession>A0ABV6VPY6</accession>
<dbReference type="PROSITE" id="PS52029">
    <property type="entry name" value="LD_TPASE"/>
    <property type="match status" value="1"/>
</dbReference>
<evidence type="ECO:0000256" key="5">
    <source>
        <dbReference type="ARBA" id="ARBA00023315"/>
    </source>
</evidence>
<evidence type="ECO:0000256" key="8">
    <source>
        <dbReference type="SAM" id="MobiDB-lite"/>
    </source>
</evidence>
<proteinExistence type="predicted"/>
<keyword evidence="6 7" id="KW-0961">Cell wall biogenesis/degradation</keyword>
<comment type="caution">
    <text evidence="10">The sequence shown here is derived from an EMBL/GenBank/DDBJ whole genome shotgun (WGS) entry which is preliminary data.</text>
</comment>
<evidence type="ECO:0000313" key="11">
    <source>
        <dbReference type="Proteomes" id="UP001592531"/>
    </source>
</evidence>
<dbReference type="PANTHER" id="PTHR30582">
    <property type="entry name" value="L,D-TRANSPEPTIDASE"/>
    <property type="match status" value="1"/>
</dbReference>
<name>A0ABV6VPY6_9ACTN</name>
<protein>
    <submittedName>
        <fullName evidence="10">Ig-like domain-containing protein</fullName>
    </submittedName>
</protein>
<dbReference type="Pfam" id="PF03734">
    <property type="entry name" value="YkuD"/>
    <property type="match status" value="1"/>
</dbReference>
<dbReference type="Gene3D" id="2.60.40.3710">
    <property type="match status" value="1"/>
</dbReference>
<feature type="active site" description="Proton donor/acceptor" evidence="7">
    <location>
        <position position="255"/>
    </location>
</feature>
<comment type="pathway">
    <text evidence="1 7">Cell wall biogenesis; peptidoglycan biosynthesis.</text>
</comment>
<dbReference type="InterPro" id="IPR050979">
    <property type="entry name" value="LD-transpeptidase"/>
</dbReference>
<dbReference type="PROSITE" id="PS51257">
    <property type="entry name" value="PROKAR_LIPOPROTEIN"/>
    <property type="match status" value="1"/>
</dbReference>
<dbReference type="RefSeq" id="WP_380531711.1">
    <property type="nucleotide sequence ID" value="NZ_JBHFAB010000002.1"/>
</dbReference>
<feature type="active site" description="Nucleophile" evidence="7">
    <location>
        <position position="272"/>
    </location>
</feature>
<dbReference type="Pfam" id="PF17964">
    <property type="entry name" value="Big_10"/>
    <property type="match status" value="1"/>
</dbReference>
<feature type="compositionally biased region" description="Low complexity" evidence="8">
    <location>
        <begin position="31"/>
        <end position="57"/>
    </location>
</feature>
<keyword evidence="2" id="KW-0808">Transferase</keyword>
<keyword evidence="5" id="KW-0012">Acyltransferase</keyword>
<feature type="region of interest" description="Disordered" evidence="8">
    <location>
        <begin position="28"/>
        <end position="73"/>
    </location>
</feature>
<dbReference type="InterPro" id="IPR041280">
    <property type="entry name" value="Big_10"/>
</dbReference>
<dbReference type="InterPro" id="IPR038063">
    <property type="entry name" value="Transpep_catalytic_dom"/>
</dbReference>
<evidence type="ECO:0000256" key="4">
    <source>
        <dbReference type="ARBA" id="ARBA00022984"/>
    </source>
</evidence>
<dbReference type="Proteomes" id="UP001592531">
    <property type="component" value="Unassembled WGS sequence"/>
</dbReference>